<accession>A0A7S4NCB8</accession>
<gene>
    <name evidence="2" type="ORF">OAUR00152_LOCUS36113</name>
</gene>
<protein>
    <submittedName>
        <fullName evidence="2">Uncharacterized protein</fullName>
    </submittedName>
</protein>
<dbReference type="EMBL" id="HBKQ01052517">
    <property type="protein sequence ID" value="CAE2278272.1"/>
    <property type="molecule type" value="Transcribed_RNA"/>
</dbReference>
<feature type="compositionally biased region" description="Basic residues" evidence="1">
    <location>
        <begin position="314"/>
        <end position="323"/>
    </location>
</feature>
<name>A0A7S4NCB8_9STRA</name>
<proteinExistence type="predicted"/>
<organism evidence="2">
    <name type="scientific">Odontella aurita</name>
    <dbReference type="NCBI Taxonomy" id="265563"/>
    <lineage>
        <taxon>Eukaryota</taxon>
        <taxon>Sar</taxon>
        <taxon>Stramenopiles</taxon>
        <taxon>Ochrophyta</taxon>
        <taxon>Bacillariophyta</taxon>
        <taxon>Mediophyceae</taxon>
        <taxon>Biddulphiophycidae</taxon>
        <taxon>Eupodiscales</taxon>
        <taxon>Odontellaceae</taxon>
        <taxon>Odontella</taxon>
    </lineage>
</organism>
<sequence length="415" mass="46555">MNPEMYRNCRQETATGGVEVSCQRQNQRIDAVVDDSLPDALTHLSIRSNNGIALEKDKHSSYHVSAGKLEDYALTTKSDSSVVQELRKELLAAQAAAAEARVEAEAKESLLARVTRERDENWSKTEKLRNQLRSVREQMNEENETLRSQNQRLKDENSEVMKEARCAREENQCVATDAMAMLSVIDSLRERIRVMEKTGHGRGQSSNATDDSCGYRAPSSAAMYASSPTSSRRHYQQEYGTPERHAPYSAEVDARLGALTNELRFERESRARREQEMEEAMHSLSRQVDFLASDNTSLVKKLQKSALSIAPSHLSKKHQKKHKSSESEGPENYCSSSLQCHQVPEENGTNMIYSRTASSGSLDISTSRRPSMITCFQKMKKAQSDHGLGSSQEAMGHRASFISHVSESDLAQYLR</sequence>
<evidence type="ECO:0000256" key="1">
    <source>
        <dbReference type="SAM" id="MobiDB-lite"/>
    </source>
</evidence>
<dbReference type="AlphaFoldDB" id="A0A7S4NCB8"/>
<evidence type="ECO:0000313" key="2">
    <source>
        <dbReference type="EMBL" id="CAE2278272.1"/>
    </source>
</evidence>
<reference evidence="2" key="1">
    <citation type="submission" date="2021-01" db="EMBL/GenBank/DDBJ databases">
        <authorList>
            <person name="Corre E."/>
            <person name="Pelletier E."/>
            <person name="Niang G."/>
            <person name="Scheremetjew M."/>
            <person name="Finn R."/>
            <person name="Kale V."/>
            <person name="Holt S."/>
            <person name="Cochrane G."/>
            <person name="Meng A."/>
            <person name="Brown T."/>
            <person name="Cohen L."/>
        </authorList>
    </citation>
    <scope>NUCLEOTIDE SEQUENCE</scope>
    <source>
        <strain evidence="2">Isolate 1302-5</strain>
    </source>
</reference>
<feature type="region of interest" description="Disordered" evidence="1">
    <location>
        <begin position="137"/>
        <end position="157"/>
    </location>
</feature>
<feature type="region of interest" description="Disordered" evidence="1">
    <location>
        <begin position="310"/>
        <end position="336"/>
    </location>
</feature>